<evidence type="ECO:0000313" key="1">
    <source>
        <dbReference type="EMBL" id="RNA32917.1"/>
    </source>
</evidence>
<sequence length="309" mass="36037">MLSRRFVKLTLNNVRYSSRQTNFQYCIDLVKNNDYDSYLTTLLTPQQVLRPAFTLKAFSMEITNVGKSAIDSRVGEAKLVYWKDQIDKVFASVKKNEQTSFNDPISQEIYLMAKFFNLSKARFSRFIDAKKNFLSIQQFKSFDELESFADYANLNYILFNCLGINNVDCDHAANHIGKAQFLCFVTKNILKMPTQMVYYLPRDLLLKHKISQQDLFNFSERILRPKRQNFKDLAFDMCSRANDHIRSARSLSNKIPGNAKPILATSVNCDIFLSKMQKYDFDLMDPKLNSNFRTLFLIKLILAKLKNNY</sequence>
<proteinExistence type="predicted"/>
<dbReference type="STRING" id="10195.A0A3M7SB79"/>
<dbReference type="EMBL" id="REGN01001725">
    <property type="protein sequence ID" value="RNA32917.1"/>
    <property type="molecule type" value="Genomic_DNA"/>
</dbReference>
<dbReference type="Gene3D" id="1.10.600.10">
    <property type="entry name" value="Farnesyl Diphosphate Synthase"/>
    <property type="match status" value="1"/>
</dbReference>
<keyword evidence="1" id="KW-0830">Ubiquinone</keyword>
<dbReference type="OrthoDB" id="270318at2759"/>
<reference evidence="1 2" key="1">
    <citation type="journal article" date="2018" name="Sci. Rep.">
        <title>Genomic signatures of local adaptation to the degree of environmental predictability in rotifers.</title>
        <authorList>
            <person name="Franch-Gras L."/>
            <person name="Hahn C."/>
            <person name="Garcia-Roger E.M."/>
            <person name="Carmona M.J."/>
            <person name="Serra M."/>
            <person name="Gomez A."/>
        </authorList>
    </citation>
    <scope>NUCLEOTIDE SEQUENCE [LARGE SCALE GENOMIC DNA]</scope>
    <source>
        <strain evidence="1">HYR1</strain>
    </source>
</reference>
<comment type="caution">
    <text evidence="1">The sequence shown here is derived from an EMBL/GenBank/DDBJ whole genome shotgun (WGS) entry which is preliminary data.</text>
</comment>
<dbReference type="Proteomes" id="UP000276133">
    <property type="component" value="Unassembled WGS sequence"/>
</dbReference>
<dbReference type="SUPFAM" id="SSF48576">
    <property type="entry name" value="Terpenoid synthases"/>
    <property type="match status" value="1"/>
</dbReference>
<organism evidence="1 2">
    <name type="scientific">Brachionus plicatilis</name>
    <name type="common">Marine rotifer</name>
    <name type="synonym">Brachionus muelleri</name>
    <dbReference type="NCBI Taxonomy" id="10195"/>
    <lineage>
        <taxon>Eukaryota</taxon>
        <taxon>Metazoa</taxon>
        <taxon>Spiralia</taxon>
        <taxon>Gnathifera</taxon>
        <taxon>Rotifera</taxon>
        <taxon>Eurotatoria</taxon>
        <taxon>Monogononta</taxon>
        <taxon>Pseudotrocha</taxon>
        <taxon>Ploima</taxon>
        <taxon>Brachionidae</taxon>
        <taxon>Brachionus</taxon>
    </lineage>
</organism>
<accession>A0A3M7SB79</accession>
<dbReference type="InterPro" id="IPR002060">
    <property type="entry name" value="Squ/phyt_synthse"/>
</dbReference>
<keyword evidence="2" id="KW-1185">Reference proteome</keyword>
<dbReference type="InterPro" id="IPR008949">
    <property type="entry name" value="Isoprenoid_synthase_dom_sf"/>
</dbReference>
<name>A0A3M7SB79_BRAPC</name>
<protein>
    <submittedName>
        <fullName evidence="1">NADH dehydrogenase (Ubiquinone) complex assembly factor 6</fullName>
    </submittedName>
</protein>
<evidence type="ECO:0000313" key="2">
    <source>
        <dbReference type="Proteomes" id="UP000276133"/>
    </source>
</evidence>
<dbReference type="AlphaFoldDB" id="A0A3M7SB79"/>
<gene>
    <name evidence="1" type="ORF">BpHYR1_018517</name>
</gene>
<dbReference type="Pfam" id="PF00494">
    <property type="entry name" value="SQS_PSY"/>
    <property type="match status" value="1"/>
</dbReference>